<protein>
    <submittedName>
        <fullName evidence="1">Uncharacterized protein</fullName>
    </submittedName>
</protein>
<evidence type="ECO:0000313" key="1">
    <source>
        <dbReference type="EMBL" id="KAH9491113.1"/>
    </source>
</evidence>
<dbReference type="AlphaFoldDB" id="A0A922HKJ3"/>
<comment type="caution">
    <text evidence="1">The sequence shown here is derived from an EMBL/GenBank/DDBJ whole genome shotgun (WGS) entry which is preliminary data.</text>
</comment>
<keyword evidence="2" id="KW-1185">Reference proteome</keyword>
<gene>
    <name evidence="1" type="ORF">DERF_015848</name>
</gene>
<dbReference type="Proteomes" id="UP000790347">
    <property type="component" value="Unassembled WGS sequence"/>
</dbReference>
<proteinExistence type="predicted"/>
<organism evidence="1 2">
    <name type="scientific">Dermatophagoides farinae</name>
    <name type="common">American house dust mite</name>
    <dbReference type="NCBI Taxonomy" id="6954"/>
    <lineage>
        <taxon>Eukaryota</taxon>
        <taxon>Metazoa</taxon>
        <taxon>Ecdysozoa</taxon>
        <taxon>Arthropoda</taxon>
        <taxon>Chelicerata</taxon>
        <taxon>Arachnida</taxon>
        <taxon>Acari</taxon>
        <taxon>Acariformes</taxon>
        <taxon>Sarcoptiformes</taxon>
        <taxon>Astigmata</taxon>
        <taxon>Psoroptidia</taxon>
        <taxon>Analgoidea</taxon>
        <taxon>Pyroglyphidae</taxon>
        <taxon>Dermatophagoidinae</taxon>
        <taxon>Dermatophagoides</taxon>
    </lineage>
</organism>
<accession>A0A922HKJ3</accession>
<reference evidence="1" key="1">
    <citation type="submission" date="2013-05" db="EMBL/GenBank/DDBJ databases">
        <authorList>
            <person name="Yim A.K.Y."/>
            <person name="Chan T.F."/>
            <person name="Ji K.M."/>
            <person name="Liu X.Y."/>
            <person name="Zhou J.W."/>
            <person name="Li R.Q."/>
            <person name="Yang K.Y."/>
            <person name="Li J."/>
            <person name="Li M."/>
            <person name="Law P.T.W."/>
            <person name="Wu Y.L."/>
            <person name="Cai Z.L."/>
            <person name="Qin H."/>
            <person name="Bao Y."/>
            <person name="Leung R.K.K."/>
            <person name="Ng P.K.S."/>
            <person name="Zou J."/>
            <person name="Zhong X.J."/>
            <person name="Ran P.X."/>
            <person name="Zhong N.S."/>
            <person name="Liu Z.G."/>
            <person name="Tsui S.K.W."/>
        </authorList>
    </citation>
    <scope>NUCLEOTIDE SEQUENCE</scope>
    <source>
        <strain evidence="1">Derf</strain>
        <tissue evidence="1">Whole organism</tissue>
    </source>
</reference>
<name>A0A922HKJ3_DERFA</name>
<evidence type="ECO:0000313" key="2">
    <source>
        <dbReference type="Proteomes" id="UP000790347"/>
    </source>
</evidence>
<dbReference type="EMBL" id="ASGP02000009">
    <property type="protein sequence ID" value="KAH9491113.1"/>
    <property type="molecule type" value="Genomic_DNA"/>
</dbReference>
<reference evidence="1" key="2">
    <citation type="journal article" date="2022" name="Res Sq">
        <title>Comparative Genomics Reveals Insights into the Divergent Evolution of Astigmatic Mites and Household Pest Adaptations.</title>
        <authorList>
            <person name="Xiong Q."/>
            <person name="Wan A.T.-Y."/>
            <person name="Liu X.-Y."/>
            <person name="Fung C.S.-H."/>
            <person name="Xiao X."/>
            <person name="Malainual N."/>
            <person name="Hou J."/>
            <person name="Wang L."/>
            <person name="Wang M."/>
            <person name="Yang K."/>
            <person name="Cui Y."/>
            <person name="Leung E."/>
            <person name="Nong W."/>
            <person name="Shin S.-K."/>
            <person name="Au S."/>
            <person name="Jeong K.Y."/>
            <person name="Chew F.T."/>
            <person name="Hui J."/>
            <person name="Leung T.F."/>
            <person name="Tungtrongchitr A."/>
            <person name="Zhong N."/>
            <person name="Liu Z."/>
            <person name="Tsui S."/>
        </authorList>
    </citation>
    <scope>NUCLEOTIDE SEQUENCE</scope>
    <source>
        <strain evidence="1">Derf</strain>
        <tissue evidence="1">Whole organism</tissue>
    </source>
</reference>
<sequence>MDDNDDRPDVLVVEYIPYFQDDNQHTLLRYWLQWSHKVQMYVKTVITRGKSTRKHVIDGK</sequence>